<dbReference type="GO" id="GO:0005886">
    <property type="term" value="C:plasma membrane"/>
    <property type="evidence" value="ECO:0007669"/>
    <property type="project" value="UniProtKB-SubCell"/>
</dbReference>
<dbReference type="KEGG" id="acel:acsn021_03080"/>
<comment type="subcellular location">
    <subcellularLocation>
        <location evidence="1">Cell membrane</location>
        <topology evidence="1">Multi-pass membrane protein</topology>
    </subcellularLocation>
</comment>
<keyword evidence="7" id="KW-1185">Reference proteome</keyword>
<evidence type="ECO:0000256" key="3">
    <source>
        <dbReference type="ARBA" id="ARBA00022692"/>
    </source>
</evidence>
<evidence type="ECO:0000256" key="5">
    <source>
        <dbReference type="ARBA" id="ARBA00023136"/>
    </source>
</evidence>
<reference evidence="6 7" key="1">
    <citation type="journal article" date="2016" name="Int. J. Syst. Evol. Microbiol.">
        <title>Descriptions of Anaerotaenia torta gen. nov., sp. nov. and Anaerocolumna cellulosilytica gen. nov., sp. nov. isolated from a methanogenic reactor of cattle waste.</title>
        <authorList>
            <person name="Uek A."/>
            <person name="Ohtaki Y."/>
            <person name="Kaku N."/>
            <person name="Ueki K."/>
        </authorList>
    </citation>
    <scope>NUCLEOTIDE SEQUENCE [LARGE SCALE GENOMIC DNA]</scope>
    <source>
        <strain evidence="6 7">SN021</strain>
    </source>
</reference>
<evidence type="ECO:0000256" key="4">
    <source>
        <dbReference type="ARBA" id="ARBA00022989"/>
    </source>
</evidence>
<dbReference type="EMBL" id="AP023367">
    <property type="protein sequence ID" value="BCJ92739.1"/>
    <property type="molecule type" value="Genomic_DNA"/>
</dbReference>
<keyword evidence="4" id="KW-1133">Transmembrane helix</keyword>
<dbReference type="Proteomes" id="UP000515561">
    <property type="component" value="Chromosome"/>
</dbReference>
<name>A0A6S6QUI2_9FIRM</name>
<dbReference type="Gene3D" id="3.30.70.120">
    <property type="match status" value="1"/>
</dbReference>
<dbReference type="InterPro" id="IPR015867">
    <property type="entry name" value="N-reg_PII/ATP_PRibTrfase_C"/>
</dbReference>
<evidence type="ECO:0000256" key="1">
    <source>
        <dbReference type="ARBA" id="ARBA00004651"/>
    </source>
</evidence>
<evidence type="ECO:0000256" key="2">
    <source>
        <dbReference type="ARBA" id="ARBA00022475"/>
    </source>
</evidence>
<sequence>METQNTLSTKLKEYLLITLGVELVVIGVYFFKFPNNFSIGGVTGLAVLLSQVIGPAISSGTLVLIINLALLVVGYFVLGRSFGNRTAYGSILMSGSLSFLEYIFPMHGPFTNEPVLELAFAVILPAVGAAILFNIGSSTGGTDIIALILKKYTNIDIGRSLFYSDLLLTLFAFLIFDVQTGLLSLLGLILKSTLVDTVIENLNLHKYFTIICENPKPISSYICKTLHRSATICDAKGAFSEKERKVILTVLNRSQAVQLRRFIKQEEPDAFILITNTSEIVGRGFRA</sequence>
<dbReference type="PIRSF" id="PIRSF006483">
    <property type="entry name" value="Membrane_protein_YitT"/>
    <property type="match status" value="1"/>
</dbReference>
<dbReference type="InterPro" id="IPR003740">
    <property type="entry name" value="YitT"/>
</dbReference>
<dbReference type="InterPro" id="IPR051461">
    <property type="entry name" value="UPF0750_membrane"/>
</dbReference>
<accession>A0A6S6QUI2</accession>
<organism evidence="6 7">
    <name type="scientific">Anaerocolumna cellulosilytica</name>
    <dbReference type="NCBI Taxonomy" id="433286"/>
    <lineage>
        <taxon>Bacteria</taxon>
        <taxon>Bacillati</taxon>
        <taxon>Bacillota</taxon>
        <taxon>Clostridia</taxon>
        <taxon>Lachnospirales</taxon>
        <taxon>Lachnospiraceae</taxon>
        <taxon>Anaerocolumna</taxon>
    </lineage>
</organism>
<gene>
    <name evidence="6" type="ORF">acsn021_03080</name>
</gene>
<keyword evidence="3" id="KW-0812">Transmembrane</keyword>
<dbReference type="Pfam" id="PF10035">
    <property type="entry name" value="DUF2179"/>
    <property type="match status" value="1"/>
</dbReference>
<evidence type="ECO:0000313" key="7">
    <source>
        <dbReference type="Proteomes" id="UP000515561"/>
    </source>
</evidence>
<evidence type="ECO:0000313" key="6">
    <source>
        <dbReference type="EMBL" id="BCJ92739.1"/>
    </source>
</evidence>
<dbReference type="InterPro" id="IPR019264">
    <property type="entry name" value="DUF2179"/>
</dbReference>
<proteinExistence type="predicted"/>
<dbReference type="PANTHER" id="PTHR33545">
    <property type="entry name" value="UPF0750 MEMBRANE PROTEIN YITT-RELATED"/>
    <property type="match status" value="1"/>
</dbReference>
<dbReference type="PANTHER" id="PTHR33545:SF9">
    <property type="entry name" value="UPF0750 MEMBRANE PROTEIN YITE"/>
    <property type="match status" value="1"/>
</dbReference>
<keyword evidence="5" id="KW-0472">Membrane</keyword>
<protein>
    <submittedName>
        <fullName evidence="6">Uncharacterized protein</fullName>
    </submittedName>
</protein>
<keyword evidence="2" id="KW-1003">Cell membrane</keyword>
<dbReference type="AlphaFoldDB" id="A0A6S6QUI2"/>
<dbReference type="CDD" id="cd16380">
    <property type="entry name" value="YitT_C"/>
    <property type="match status" value="1"/>
</dbReference>
<dbReference type="RefSeq" id="WP_184094488.1">
    <property type="nucleotide sequence ID" value="NZ_AP023367.1"/>
</dbReference>
<dbReference type="Pfam" id="PF02588">
    <property type="entry name" value="YitT_membrane"/>
    <property type="match status" value="1"/>
</dbReference>